<organism evidence="2 3">
    <name type="scientific">Iris pallida</name>
    <name type="common">Sweet iris</name>
    <dbReference type="NCBI Taxonomy" id="29817"/>
    <lineage>
        <taxon>Eukaryota</taxon>
        <taxon>Viridiplantae</taxon>
        <taxon>Streptophyta</taxon>
        <taxon>Embryophyta</taxon>
        <taxon>Tracheophyta</taxon>
        <taxon>Spermatophyta</taxon>
        <taxon>Magnoliopsida</taxon>
        <taxon>Liliopsida</taxon>
        <taxon>Asparagales</taxon>
        <taxon>Iridaceae</taxon>
        <taxon>Iridoideae</taxon>
        <taxon>Irideae</taxon>
        <taxon>Iris</taxon>
    </lineage>
</organism>
<reference evidence="2" key="1">
    <citation type="journal article" date="2023" name="GigaByte">
        <title>Genome assembly of the bearded iris, Iris pallida Lam.</title>
        <authorList>
            <person name="Bruccoleri R.E."/>
            <person name="Oakeley E.J."/>
            <person name="Faust A.M.E."/>
            <person name="Altorfer M."/>
            <person name="Dessus-Babus S."/>
            <person name="Burckhardt D."/>
            <person name="Oertli M."/>
            <person name="Naumann U."/>
            <person name="Petersen F."/>
            <person name="Wong J."/>
        </authorList>
    </citation>
    <scope>NUCLEOTIDE SEQUENCE</scope>
    <source>
        <strain evidence="2">GSM-AAB239-AS_SAM_17_03QT</strain>
    </source>
</reference>
<keyword evidence="3" id="KW-1185">Reference proteome</keyword>
<reference evidence="2" key="2">
    <citation type="submission" date="2023-04" db="EMBL/GenBank/DDBJ databases">
        <authorList>
            <person name="Bruccoleri R.E."/>
            <person name="Oakeley E.J."/>
            <person name="Faust A.-M."/>
            <person name="Dessus-Babus S."/>
            <person name="Altorfer M."/>
            <person name="Burckhardt D."/>
            <person name="Oertli M."/>
            <person name="Naumann U."/>
            <person name="Petersen F."/>
            <person name="Wong J."/>
        </authorList>
    </citation>
    <scope>NUCLEOTIDE SEQUENCE</scope>
    <source>
        <strain evidence="2">GSM-AAB239-AS_SAM_17_03QT</strain>
        <tissue evidence="2">Leaf</tissue>
    </source>
</reference>
<evidence type="ECO:0000256" key="1">
    <source>
        <dbReference type="SAM" id="MobiDB-lite"/>
    </source>
</evidence>
<evidence type="ECO:0000313" key="2">
    <source>
        <dbReference type="EMBL" id="KAJ6821722.1"/>
    </source>
</evidence>
<evidence type="ECO:0000313" key="3">
    <source>
        <dbReference type="Proteomes" id="UP001140949"/>
    </source>
</evidence>
<name>A0AAX6FZK2_IRIPA</name>
<accession>A0AAX6FZK2</accession>
<sequence length="60" mass="6735">MLFSATPTESRFLPASRRARDPSTAAISDKRQRTNADDDQELFLPASTQTSHLLLDDDEQ</sequence>
<comment type="caution">
    <text evidence="2">The sequence shown here is derived from an EMBL/GenBank/DDBJ whole genome shotgun (WGS) entry which is preliminary data.</text>
</comment>
<dbReference type="EMBL" id="JANAVB010024994">
    <property type="protein sequence ID" value="KAJ6821722.1"/>
    <property type="molecule type" value="Genomic_DNA"/>
</dbReference>
<feature type="region of interest" description="Disordered" evidence="1">
    <location>
        <begin position="1"/>
        <end position="60"/>
    </location>
</feature>
<protein>
    <submittedName>
        <fullName evidence="2">Uncharacterized protein</fullName>
    </submittedName>
</protein>
<dbReference type="AlphaFoldDB" id="A0AAX6FZK2"/>
<gene>
    <name evidence="2" type="ORF">M6B38_390810</name>
</gene>
<proteinExistence type="predicted"/>
<dbReference type="Proteomes" id="UP001140949">
    <property type="component" value="Unassembled WGS sequence"/>
</dbReference>